<name>A0ABR3JP78_9AGAR</name>
<proteinExistence type="predicted"/>
<feature type="region of interest" description="Disordered" evidence="1">
    <location>
        <begin position="118"/>
        <end position="158"/>
    </location>
</feature>
<accession>A0ABR3JP78</accession>
<organism evidence="2 3">
    <name type="scientific">Hohenbuehelia grisea</name>
    <dbReference type="NCBI Taxonomy" id="104357"/>
    <lineage>
        <taxon>Eukaryota</taxon>
        <taxon>Fungi</taxon>
        <taxon>Dikarya</taxon>
        <taxon>Basidiomycota</taxon>
        <taxon>Agaricomycotina</taxon>
        <taxon>Agaricomycetes</taxon>
        <taxon>Agaricomycetidae</taxon>
        <taxon>Agaricales</taxon>
        <taxon>Pleurotineae</taxon>
        <taxon>Pleurotaceae</taxon>
        <taxon>Hohenbuehelia</taxon>
    </lineage>
</organism>
<protein>
    <submittedName>
        <fullName evidence="2">Uncharacterized protein</fullName>
    </submittedName>
</protein>
<feature type="compositionally biased region" description="Low complexity" evidence="1">
    <location>
        <begin position="45"/>
        <end position="67"/>
    </location>
</feature>
<dbReference type="EMBL" id="JASNQZ010000005">
    <property type="protein sequence ID" value="KAL0957270.1"/>
    <property type="molecule type" value="Genomic_DNA"/>
</dbReference>
<gene>
    <name evidence="2" type="ORF">HGRIS_001084</name>
</gene>
<sequence>MYMQVDDVVLCDLHIHRHRALSTRLRRRIAHVRQHRRCSVLRVPLLPSPSRTPRLPMRDPAAPAQQAPHPPQRTSRLFTLALNQALIRLASPPSNSNYLSGRFSSSVARASVMLYYAPPKSPENTGTTPPSLGDQPVRSGSDQLAAGDRGPYKKRDGKGILLLSREGFRHALLRTPQERREHGHNATFSSEFLHTNFFPSLNPS</sequence>
<evidence type="ECO:0000256" key="1">
    <source>
        <dbReference type="SAM" id="MobiDB-lite"/>
    </source>
</evidence>
<keyword evidence="3" id="KW-1185">Reference proteome</keyword>
<dbReference type="Proteomes" id="UP001556367">
    <property type="component" value="Unassembled WGS sequence"/>
</dbReference>
<comment type="caution">
    <text evidence="2">The sequence shown here is derived from an EMBL/GenBank/DDBJ whole genome shotgun (WGS) entry which is preliminary data.</text>
</comment>
<evidence type="ECO:0000313" key="2">
    <source>
        <dbReference type="EMBL" id="KAL0957270.1"/>
    </source>
</evidence>
<evidence type="ECO:0000313" key="3">
    <source>
        <dbReference type="Proteomes" id="UP001556367"/>
    </source>
</evidence>
<feature type="region of interest" description="Disordered" evidence="1">
    <location>
        <begin position="45"/>
        <end position="71"/>
    </location>
</feature>
<reference evidence="3" key="1">
    <citation type="submission" date="2024-06" db="EMBL/GenBank/DDBJ databases">
        <title>Multi-omics analyses provide insights into the biosynthesis of the anticancer antibiotic pleurotin in Hohenbuehelia grisea.</title>
        <authorList>
            <person name="Weaver J.A."/>
            <person name="Alberti F."/>
        </authorList>
    </citation>
    <scope>NUCLEOTIDE SEQUENCE [LARGE SCALE GENOMIC DNA]</scope>
    <source>
        <strain evidence="3">T-177</strain>
    </source>
</reference>